<dbReference type="SUPFAM" id="SSF51735">
    <property type="entry name" value="NAD(P)-binding Rossmann-fold domains"/>
    <property type="match status" value="1"/>
</dbReference>
<dbReference type="GO" id="GO:0005737">
    <property type="term" value="C:cytoplasm"/>
    <property type="evidence" value="ECO:0007669"/>
    <property type="project" value="TreeGrafter"/>
</dbReference>
<dbReference type="AlphaFoldDB" id="C8XJH2"/>
<reference evidence="3" key="1">
    <citation type="submission" date="2009-09" db="EMBL/GenBank/DDBJ databases">
        <title>The complete genome of Nakamurella multipartita DSM 44233.</title>
        <authorList>
            <consortium name="US DOE Joint Genome Institute (JGI-PGF)"/>
            <person name="Lucas S."/>
            <person name="Copeland A."/>
            <person name="Lapidus A."/>
            <person name="Glavina del Rio T."/>
            <person name="Dalin E."/>
            <person name="Tice H."/>
            <person name="Bruce D."/>
            <person name="Goodwin L."/>
            <person name="Pitluck S."/>
            <person name="Kyrpides N."/>
            <person name="Mavromatis K."/>
            <person name="Ivanova N."/>
            <person name="Ovchinnikova G."/>
            <person name="Sims D."/>
            <person name="Meincke L."/>
            <person name="Brettin T."/>
            <person name="Detter J.C."/>
            <person name="Han C."/>
            <person name="Larimer F."/>
            <person name="Land M."/>
            <person name="Hauser L."/>
            <person name="Markowitz V."/>
            <person name="Cheng J.-F."/>
            <person name="Hugenholtz P."/>
            <person name="Woyke T."/>
            <person name="Wu D."/>
            <person name="Klenk H.-P."/>
            <person name="Eisen J.A."/>
        </authorList>
    </citation>
    <scope>NUCLEOTIDE SEQUENCE [LARGE SCALE GENOMIC DNA]</scope>
    <source>
        <strain evidence="3">ATCC 700099 / DSM 44233 / CIP 104796 / JCM 9543 / NBRC 105858 / Y-104</strain>
    </source>
</reference>
<dbReference type="eggNOG" id="COG0451">
    <property type="taxonomic scope" value="Bacteria"/>
</dbReference>
<evidence type="ECO:0000313" key="2">
    <source>
        <dbReference type="EMBL" id="ACV80533.1"/>
    </source>
</evidence>
<dbReference type="KEGG" id="nml:Namu_4244"/>
<evidence type="ECO:0000313" key="3">
    <source>
        <dbReference type="Proteomes" id="UP000002218"/>
    </source>
</evidence>
<dbReference type="OrthoDB" id="9787292at2"/>
<name>C8XJH2_NAKMY</name>
<accession>C8XJH2</accession>
<dbReference type="STRING" id="479431.Namu_4244"/>
<gene>
    <name evidence="2" type="ordered locus">Namu_4244</name>
</gene>
<protein>
    <submittedName>
        <fullName evidence="2">NAD-dependent epimerase/dehydratase</fullName>
    </submittedName>
</protein>
<dbReference type="InterPro" id="IPR036291">
    <property type="entry name" value="NAD(P)-bd_dom_sf"/>
</dbReference>
<dbReference type="PANTHER" id="PTHR48079">
    <property type="entry name" value="PROTEIN YEEZ"/>
    <property type="match status" value="1"/>
</dbReference>
<dbReference type="RefSeq" id="WP_015749358.1">
    <property type="nucleotide sequence ID" value="NC_013235.1"/>
</dbReference>
<dbReference type="InterPro" id="IPR001509">
    <property type="entry name" value="Epimerase_deHydtase"/>
</dbReference>
<dbReference type="Gene3D" id="3.40.50.720">
    <property type="entry name" value="NAD(P)-binding Rossmann-like Domain"/>
    <property type="match status" value="1"/>
</dbReference>
<dbReference type="InParanoid" id="C8XJH2"/>
<dbReference type="InterPro" id="IPR051783">
    <property type="entry name" value="NAD(P)-dependent_oxidoreduct"/>
</dbReference>
<dbReference type="GO" id="GO:0004029">
    <property type="term" value="F:aldehyde dehydrogenase (NAD+) activity"/>
    <property type="evidence" value="ECO:0007669"/>
    <property type="project" value="TreeGrafter"/>
</dbReference>
<reference evidence="2 3" key="2">
    <citation type="journal article" date="2010" name="Stand. Genomic Sci.">
        <title>Complete genome sequence of Nakamurella multipartita type strain (Y-104).</title>
        <authorList>
            <person name="Tice H."/>
            <person name="Mayilraj S."/>
            <person name="Sims D."/>
            <person name="Lapidus A."/>
            <person name="Nolan M."/>
            <person name="Lucas S."/>
            <person name="Glavina Del Rio T."/>
            <person name="Copeland A."/>
            <person name="Cheng J.F."/>
            <person name="Meincke L."/>
            <person name="Bruce D."/>
            <person name="Goodwin L."/>
            <person name="Pitluck S."/>
            <person name="Ivanova N."/>
            <person name="Mavromatis K."/>
            <person name="Ovchinnikova G."/>
            <person name="Pati A."/>
            <person name="Chen A."/>
            <person name="Palaniappan K."/>
            <person name="Land M."/>
            <person name="Hauser L."/>
            <person name="Chang Y.J."/>
            <person name="Jeffries C.D."/>
            <person name="Detter J.C."/>
            <person name="Brettin T."/>
            <person name="Rohde M."/>
            <person name="Goker M."/>
            <person name="Bristow J."/>
            <person name="Eisen J.A."/>
            <person name="Markowitz V."/>
            <person name="Hugenholtz P."/>
            <person name="Kyrpides N.C."/>
            <person name="Klenk H.P."/>
            <person name="Chen F."/>
        </authorList>
    </citation>
    <scope>NUCLEOTIDE SEQUENCE [LARGE SCALE GENOMIC DNA]</scope>
    <source>
        <strain evidence="3">ATCC 700099 / DSM 44233 / CIP 104796 / JCM 9543 / NBRC 105858 / Y-104</strain>
    </source>
</reference>
<dbReference type="Pfam" id="PF01370">
    <property type="entry name" value="Epimerase"/>
    <property type="match status" value="1"/>
</dbReference>
<dbReference type="Proteomes" id="UP000002218">
    <property type="component" value="Chromosome"/>
</dbReference>
<sequence>MKIIITGGTGFIGSAVLDRLLARDHDVIALVRSDQAAAAVAGRGATAVIGDLTDPDWLTGHLAHGDGAIHAAAAGDGTDADLDAGVVKAVGHAFGGTGRPYLHTGGIWLYGANRHITEQSPVDPPAIVAWRVPVEQSLLGADVAATVVVPGIVYGHGRGIPALVAGGPRTEDGALTLIGDGRQHWVTVHVDDLAELYVQLLEQGSGFGHVVAAAPGNPTVRELAAAVAGPAGVAAQDVAGTRARLGASFADALLIDQGADAARARALGWAPRRPSLLDEFTRGSYAG</sequence>
<feature type="domain" description="NAD-dependent epimerase/dehydratase" evidence="1">
    <location>
        <begin position="3"/>
        <end position="79"/>
    </location>
</feature>
<dbReference type="PANTHER" id="PTHR48079:SF6">
    <property type="entry name" value="NAD(P)-BINDING DOMAIN-CONTAINING PROTEIN-RELATED"/>
    <property type="match status" value="1"/>
</dbReference>
<dbReference type="EMBL" id="CP001737">
    <property type="protein sequence ID" value="ACV80533.1"/>
    <property type="molecule type" value="Genomic_DNA"/>
</dbReference>
<keyword evidence="3" id="KW-1185">Reference proteome</keyword>
<evidence type="ECO:0000259" key="1">
    <source>
        <dbReference type="Pfam" id="PF01370"/>
    </source>
</evidence>
<organism evidence="2 3">
    <name type="scientific">Nakamurella multipartita (strain ATCC 700099 / DSM 44233 / CIP 104796 / JCM 9543 / NBRC 105858 / Y-104)</name>
    <name type="common">Microsphaera multipartita</name>
    <dbReference type="NCBI Taxonomy" id="479431"/>
    <lineage>
        <taxon>Bacteria</taxon>
        <taxon>Bacillati</taxon>
        <taxon>Actinomycetota</taxon>
        <taxon>Actinomycetes</taxon>
        <taxon>Nakamurellales</taxon>
        <taxon>Nakamurellaceae</taxon>
        <taxon>Nakamurella</taxon>
    </lineage>
</organism>
<proteinExistence type="predicted"/>
<dbReference type="HOGENOM" id="CLU_007383_12_3_11"/>